<dbReference type="GeneID" id="41395485"/>
<proteinExistence type="predicted"/>
<accession>B0RAN4</accession>
<organism evidence="1 2">
    <name type="scientific">Clavibacter sepedonicus</name>
    <name type="common">Clavibacter michiganensis subsp. sepedonicus</name>
    <dbReference type="NCBI Taxonomy" id="31964"/>
    <lineage>
        <taxon>Bacteria</taxon>
        <taxon>Bacillati</taxon>
        <taxon>Actinomycetota</taxon>
        <taxon>Actinomycetes</taxon>
        <taxon>Micrococcales</taxon>
        <taxon>Microbacteriaceae</taxon>
        <taxon>Clavibacter</taxon>
    </lineage>
</organism>
<sequence length="60" mass="6686">MPEYRLEQLPATGTVKKNAYTEAFNEQVNAIAAEGWEVVTIHRNGSLLMPMDVLFCRAGC</sequence>
<dbReference type="STRING" id="31964.CMS1461"/>
<evidence type="ECO:0008006" key="3">
    <source>
        <dbReference type="Google" id="ProtNLM"/>
    </source>
</evidence>
<dbReference type="Proteomes" id="UP000001318">
    <property type="component" value="Chromosome"/>
</dbReference>
<evidence type="ECO:0000313" key="2">
    <source>
        <dbReference type="Proteomes" id="UP000001318"/>
    </source>
</evidence>
<dbReference type="HOGENOM" id="CLU_2932957_0_0_11"/>
<evidence type="ECO:0000313" key="1">
    <source>
        <dbReference type="EMBL" id="CAQ01572.1"/>
    </source>
</evidence>
<dbReference type="AlphaFoldDB" id="B0RAN4"/>
<gene>
    <name evidence="1" type="ordered locus">CMS1461</name>
</gene>
<dbReference type="KEGG" id="cms:CMS1461"/>
<keyword evidence="2" id="KW-1185">Reference proteome</keyword>
<reference evidence="1 2" key="1">
    <citation type="journal article" date="2008" name="J. Bacteriol.">
        <title>Genome of the actinomycete plant pathogen Clavibacter michiganensis subsp. sepedonicus suggests recent niche adaptation.</title>
        <authorList>
            <person name="Bentley S.D."/>
            <person name="Corton C."/>
            <person name="Brown S.E."/>
            <person name="Barron A."/>
            <person name="Clark L."/>
            <person name="Doggett J."/>
            <person name="Harris B."/>
            <person name="Ormond D."/>
            <person name="Quail M.A."/>
            <person name="May G."/>
            <person name="Francis D."/>
            <person name="Knudson D."/>
            <person name="Parkhill J."/>
            <person name="Ishimaru C.A."/>
        </authorList>
    </citation>
    <scope>NUCLEOTIDE SEQUENCE [LARGE SCALE GENOMIC DNA]</scope>
    <source>
        <strain evidence="2">ATCC 33113 / DSM 20744 / JCM 9667 / LMG 2889 / ICMP 2535 / C-1</strain>
    </source>
</reference>
<dbReference type="RefSeq" id="WP_012298839.1">
    <property type="nucleotide sequence ID" value="NC_010407.1"/>
</dbReference>
<protein>
    <recommendedName>
        <fullName evidence="3">DUF4177 domain-containing protein</fullName>
    </recommendedName>
</protein>
<dbReference type="OrthoDB" id="9877039at2"/>
<dbReference type="EMBL" id="AM849034">
    <property type="protein sequence ID" value="CAQ01572.1"/>
    <property type="molecule type" value="Genomic_DNA"/>
</dbReference>
<name>B0RAN4_CLASE</name>